<dbReference type="PANTHER" id="PTHR43441:SF11">
    <property type="entry name" value="RIBOSOMAL-PROTEIN-SERINE ACETYLTRANSFERASE"/>
    <property type="match status" value="1"/>
</dbReference>
<dbReference type="InterPro" id="IPR000182">
    <property type="entry name" value="GNAT_dom"/>
</dbReference>
<gene>
    <name evidence="2" type="ORF">V1351_09285</name>
</gene>
<feature type="domain" description="N-acetyltransferase" evidence="1">
    <location>
        <begin position="46"/>
        <end position="188"/>
    </location>
</feature>
<dbReference type="PROSITE" id="PS51186">
    <property type="entry name" value="GNAT"/>
    <property type="match status" value="1"/>
</dbReference>
<dbReference type="InterPro" id="IPR051908">
    <property type="entry name" value="Ribosomal_N-acetyltransferase"/>
</dbReference>
<organism evidence="2 3">
    <name type="scientific">Janibacter alittae</name>
    <dbReference type="NCBI Taxonomy" id="3115209"/>
    <lineage>
        <taxon>Bacteria</taxon>
        <taxon>Bacillati</taxon>
        <taxon>Actinomycetota</taxon>
        <taxon>Actinomycetes</taxon>
        <taxon>Micrococcales</taxon>
        <taxon>Intrasporangiaceae</taxon>
        <taxon>Janibacter</taxon>
    </lineage>
</organism>
<dbReference type="SUPFAM" id="SSF55729">
    <property type="entry name" value="Acyl-CoA N-acyltransferases (Nat)"/>
    <property type="match status" value="1"/>
</dbReference>
<reference evidence="2 3" key="1">
    <citation type="submission" date="2024-02" db="EMBL/GenBank/DDBJ databases">
        <title>Janibacter sp. nov., isolated from gut of marine sandworm.</title>
        <authorList>
            <person name="Kim B."/>
            <person name="Jun M.O."/>
            <person name="Shin N.-R."/>
        </authorList>
    </citation>
    <scope>NUCLEOTIDE SEQUENCE [LARGE SCALE GENOMIC DNA]</scope>
    <source>
        <strain evidence="2 3">A1S7</strain>
    </source>
</reference>
<dbReference type="RefSeq" id="WP_338747874.1">
    <property type="nucleotide sequence ID" value="NZ_CP144913.1"/>
</dbReference>
<evidence type="ECO:0000259" key="1">
    <source>
        <dbReference type="PROSITE" id="PS51186"/>
    </source>
</evidence>
<dbReference type="Pfam" id="PF13302">
    <property type="entry name" value="Acetyltransf_3"/>
    <property type="match status" value="1"/>
</dbReference>
<protein>
    <submittedName>
        <fullName evidence="2">GNAT family N-acetyltransferase</fullName>
    </submittedName>
</protein>
<accession>A0ABZ2MDN3</accession>
<sequence>MLADLWPTYGLRICTPRLCLRLPDLEEIGALAELAGRGVREPDERPFLTPWTEGSSAQRAEVVLRDHWARLASWRVDNWRLGLGVFLRDDQPVGMVNLRARDYPVLREVSTSSWLGQEHQGHGIGTEARTAVLSLAFDHLGATDATTEVFPDNHASQGVSRKLGYQPDGISRDARGSEALVSDRLRLTNTRWNANGHVPITVEGLDKALPMFFGRTLQMETDQPPL</sequence>
<dbReference type="Gene3D" id="3.40.630.30">
    <property type="match status" value="1"/>
</dbReference>
<dbReference type="Proteomes" id="UP001382727">
    <property type="component" value="Chromosome"/>
</dbReference>
<evidence type="ECO:0000313" key="2">
    <source>
        <dbReference type="EMBL" id="WXB75161.1"/>
    </source>
</evidence>
<dbReference type="PANTHER" id="PTHR43441">
    <property type="entry name" value="RIBOSOMAL-PROTEIN-SERINE ACETYLTRANSFERASE"/>
    <property type="match status" value="1"/>
</dbReference>
<evidence type="ECO:0000313" key="3">
    <source>
        <dbReference type="Proteomes" id="UP001382727"/>
    </source>
</evidence>
<dbReference type="EMBL" id="CP144913">
    <property type="protein sequence ID" value="WXB75161.1"/>
    <property type="molecule type" value="Genomic_DNA"/>
</dbReference>
<dbReference type="InterPro" id="IPR016181">
    <property type="entry name" value="Acyl_CoA_acyltransferase"/>
</dbReference>
<keyword evidence="3" id="KW-1185">Reference proteome</keyword>
<name>A0ABZ2MDN3_9MICO</name>
<proteinExistence type="predicted"/>